<proteinExistence type="predicted"/>
<evidence type="ECO:0000313" key="2">
    <source>
        <dbReference type="EMBL" id="GJT79718.1"/>
    </source>
</evidence>
<name>A0ABQ5GY57_9ASTR</name>
<feature type="compositionally biased region" description="Acidic residues" evidence="1">
    <location>
        <begin position="17"/>
        <end position="40"/>
    </location>
</feature>
<feature type="region of interest" description="Disordered" evidence="1">
    <location>
        <begin position="205"/>
        <end position="226"/>
    </location>
</feature>
<keyword evidence="3" id="KW-1185">Reference proteome</keyword>
<comment type="caution">
    <text evidence="2">The sequence shown here is derived from an EMBL/GenBank/DDBJ whole genome shotgun (WGS) entry which is preliminary data.</text>
</comment>
<dbReference type="Proteomes" id="UP001151760">
    <property type="component" value="Unassembled WGS sequence"/>
</dbReference>
<protein>
    <submittedName>
        <fullName evidence="2">Uncharacterized protein</fullName>
    </submittedName>
</protein>
<feature type="region of interest" description="Disordered" evidence="1">
    <location>
        <begin position="1"/>
        <end position="61"/>
    </location>
</feature>
<evidence type="ECO:0000256" key="1">
    <source>
        <dbReference type="SAM" id="MobiDB-lite"/>
    </source>
</evidence>
<accession>A0ABQ5GY57</accession>
<evidence type="ECO:0000313" key="3">
    <source>
        <dbReference type="Proteomes" id="UP001151760"/>
    </source>
</evidence>
<gene>
    <name evidence="2" type="ORF">Tco_1054060</name>
</gene>
<reference evidence="2" key="2">
    <citation type="submission" date="2022-01" db="EMBL/GenBank/DDBJ databases">
        <authorList>
            <person name="Yamashiro T."/>
            <person name="Shiraishi A."/>
            <person name="Satake H."/>
            <person name="Nakayama K."/>
        </authorList>
    </citation>
    <scope>NUCLEOTIDE SEQUENCE</scope>
</reference>
<dbReference type="EMBL" id="BQNB010018925">
    <property type="protein sequence ID" value="GJT79718.1"/>
    <property type="molecule type" value="Genomic_DNA"/>
</dbReference>
<sequence>MSDPERNPVDYPADGGDGGDDEEGSSEDDDMDIEADDEEKEEHLAPADSVVVALPATDQALSAEEIEPFETDESAATPPPHPAYRVTARISIPAPVPTPVWSDAEVARLLAISTPPSSPLSPWSSPLPQIPSPLLPLSLPLPVLSLTPPPSPIRSLGYQAAMIWMRAEAASTSHSLPLPPPFILSPTRPDAPSLGIPPPLPISVPTSSPPLLLPSASRREDRPEVTLPPQKRLGIALGPGYEVGESLSAAAARPARGLRADYGFVATIDREIRRDPEREVGYGITDSWDEIVETLQGAPVSTDTELGRHMIAFETRVRQDTDEIYTRLDDEQSQRQLLAGRLNMLFRDRRAHAYTRHQMETEARLSREAWRRSMDASDLARGEVMSLRTTVLGQMSEIRELHAADWSCATYVSRNSTKPIFHLCFSIDDVA</sequence>
<reference evidence="2" key="1">
    <citation type="journal article" date="2022" name="Int. J. Mol. Sci.">
        <title>Draft Genome of Tanacetum Coccineum: Genomic Comparison of Closely Related Tanacetum-Family Plants.</title>
        <authorList>
            <person name="Yamashiro T."/>
            <person name="Shiraishi A."/>
            <person name="Nakayama K."/>
            <person name="Satake H."/>
        </authorList>
    </citation>
    <scope>NUCLEOTIDE SEQUENCE</scope>
</reference>
<organism evidence="2 3">
    <name type="scientific">Tanacetum coccineum</name>
    <dbReference type="NCBI Taxonomy" id="301880"/>
    <lineage>
        <taxon>Eukaryota</taxon>
        <taxon>Viridiplantae</taxon>
        <taxon>Streptophyta</taxon>
        <taxon>Embryophyta</taxon>
        <taxon>Tracheophyta</taxon>
        <taxon>Spermatophyta</taxon>
        <taxon>Magnoliopsida</taxon>
        <taxon>eudicotyledons</taxon>
        <taxon>Gunneridae</taxon>
        <taxon>Pentapetalae</taxon>
        <taxon>asterids</taxon>
        <taxon>campanulids</taxon>
        <taxon>Asterales</taxon>
        <taxon>Asteraceae</taxon>
        <taxon>Asteroideae</taxon>
        <taxon>Anthemideae</taxon>
        <taxon>Anthemidinae</taxon>
        <taxon>Tanacetum</taxon>
    </lineage>
</organism>